<organism evidence="5 6">
    <name type="scientific">Sugiyamaella lignohabitans</name>
    <dbReference type="NCBI Taxonomy" id="796027"/>
    <lineage>
        <taxon>Eukaryota</taxon>
        <taxon>Fungi</taxon>
        <taxon>Dikarya</taxon>
        <taxon>Ascomycota</taxon>
        <taxon>Saccharomycotina</taxon>
        <taxon>Dipodascomycetes</taxon>
        <taxon>Dipodascales</taxon>
        <taxon>Trichomonascaceae</taxon>
        <taxon>Sugiyamaella</taxon>
    </lineage>
</organism>
<keyword evidence="4" id="KW-0131">Cell cycle</keyword>
<dbReference type="AlphaFoldDB" id="A0A167CVE3"/>
<dbReference type="Gene3D" id="1.25.10.10">
    <property type="entry name" value="Leucine-rich Repeat Variant"/>
    <property type="match status" value="2"/>
</dbReference>
<dbReference type="Proteomes" id="UP000189580">
    <property type="component" value="Chromosome a"/>
</dbReference>
<protein>
    <submittedName>
        <fullName evidence="5">Anaphase promoting complex subunit 1</fullName>
    </submittedName>
</protein>
<comment type="similarity">
    <text evidence="1">Belongs to the APC1 family.</text>
</comment>
<dbReference type="GO" id="GO:0007091">
    <property type="term" value="P:metaphase/anaphase transition of mitotic cell cycle"/>
    <property type="evidence" value="ECO:0007669"/>
    <property type="project" value="TreeGrafter"/>
</dbReference>
<dbReference type="GO" id="GO:0060090">
    <property type="term" value="F:molecular adaptor activity"/>
    <property type="evidence" value="ECO:0007669"/>
    <property type="project" value="TreeGrafter"/>
</dbReference>
<dbReference type="GeneID" id="30035949"/>
<evidence type="ECO:0000256" key="4">
    <source>
        <dbReference type="ARBA" id="ARBA00023306"/>
    </source>
</evidence>
<dbReference type="GO" id="GO:0051301">
    <property type="term" value="P:cell division"/>
    <property type="evidence" value="ECO:0007669"/>
    <property type="project" value="UniProtKB-KW"/>
</dbReference>
<reference evidence="5 6" key="1">
    <citation type="submission" date="2016-02" db="EMBL/GenBank/DDBJ databases">
        <title>Complete genome sequence and transcriptome regulation of the pentose utilising yeast Sugiyamaella lignohabitans.</title>
        <authorList>
            <person name="Bellasio M."/>
            <person name="Peymann A."/>
            <person name="Valli M."/>
            <person name="Sipitzky M."/>
            <person name="Graf A."/>
            <person name="Sauer M."/>
            <person name="Marx H."/>
            <person name="Mattanovich D."/>
        </authorList>
    </citation>
    <scope>NUCLEOTIDE SEQUENCE [LARGE SCALE GENOMIC DNA]</scope>
    <source>
        <strain evidence="5 6">CBS 10342</strain>
    </source>
</reference>
<evidence type="ECO:0000256" key="3">
    <source>
        <dbReference type="ARBA" id="ARBA00022776"/>
    </source>
</evidence>
<dbReference type="InterPro" id="IPR024990">
    <property type="entry name" value="Apc1"/>
</dbReference>
<keyword evidence="3" id="KW-0498">Mitosis</keyword>
<gene>
    <name evidence="5" type="primary">APC1</name>
    <name evidence="5" type="ORF">AWJ20_388</name>
</gene>
<dbReference type="GO" id="GO:0031145">
    <property type="term" value="P:anaphase-promoting complex-dependent catabolic process"/>
    <property type="evidence" value="ECO:0007669"/>
    <property type="project" value="TreeGrafter"/>
</dbReference>
<dbReference type="EMBL" id="CP014501">
    <property type="protein sequence ID" value="ANB12150.1"/>
    <property type="molecule type" value="Genomic_DNA"/>
</dbReference>
<dbReference type="InterPro" id="IPR011989">
    <property type="entry name" value="ARM-like"/>
</dbReference>
<dbReference type="GO" id="GO:0070979">
    <property type="term" value="P:protein K11-linked ubiquitination"/>
    <property type="evidence" value="ECO:0007669"/>
    <property type="project" value="TreeGrafter"/>
</dbReference>
<dbReference type="GO" id="GO:0005680">
    <property type="term" value="C:anaphase-promoting complex"/>
    <property type="evidence" value="ECO:0007669"/>
    <property type="project" value="InterPro"/>
</dbReference>
<dbReference type="PANTHER" id="PTHR12827:SF3">
    <property type="entry name" value="ANAPHASE-PROMOTING COMPLEX SUBUNIT 1"/>
    <property type="match status" value="1"/>
</dbReference>
<keyword evidence="2" id="KW-0132">Cell division</keyword>
<accession>A0A167CVE3</accession>
<evidence type="ECO:0000313" key="5">
    <source>
        <dbReference type="EMBL" id="ANB12150.1"/>
    </source>
</evidence>
<sequence length="898" mass="99426">MIDLFSSMNEPEATVSSVLKHILELGLRHSDLDSYPEGVRIPILEIIACLKDDINSQGDVNTFMLLQRNDLLSTLNGLEKPVSYHSTKETQPQEIKTITQNVGEHEGIGAWDGQSEADRIAISRLIFSEDKRFYEVSKLLQSSRGHTATLVQPPDSNENDWLAKQQALFKATALRTYAIPFGRAALFYSSRRPLATEKYLIPRLNFNVVIRPSNVTILTPKSFLQEENLAWAHFHNGVSAGLSISTEYNHISGSWIVFNRPPSLNSQHAGFLLGLGLNGHLTKLKEWHIYNYLGPKHIPTSIALLIGMAASQMGSCDIKLTKVLSVHVAALLPMGSSDLNVSTLVQSSGLIGVGLLYCNSQHRRMSEILLSEVDTSAITQQSVEKDEGYCLAAGISLGFINIGKGNDLKGLSDVQAVERLLEMAVKTSDIQRTQNFDRSVPGALMALLFMFLKTNNKSVAEKISIPETEQRLTYIRPDFILLRTLTKSLILWDSIGQDKNWVDSAIPKILVKSNLEDISHLDGDQMVYYNMIAGLCLAMGLKYVSTADTQAKETLIWYFDQFIRLSGLSAHSKHDGLVTRQCLMNCQGVVSLALASVMAGTGDLDVLRRLRRQYGRVSKEVTFGSNMANEMAMGLLFLGGGQYSLSNSNLAIACLVVSFYPLLPTHLVDSRSHLQALRHFWVLAAEPRCLVVRNDTSKAPVSIDVVIRLKNHQIVHRKAPCLLPPLDEIMAISTNNSKYFQVNIDLTDENSPLAKAFINSRTLFVRDKMVTNSGNSSNFSATLEALIGNPHGVKASKGMNQLLSNLSSVSTLDKLQKNVLVSTEPIDDKLRSTAVDLKLTLESMAKSPLSVDDLWNLRLLFAFDDKWAGDSDVKILSKSVIDDVKLLLWKTREAISTK</sequence>
<dbReference type="PANTHER" id="PTHR12827">
    <property type="entry name" value="MEIOTIC CHECKPOINT REGULATOR TSG24 FAMILY MEMBER"/>
    <property type="match status" value="1"/>
</dbReference>
<dbReference type="RefSeq" id="XP_018734627.1">
    <property type="nucleotide sequence ID" value="XM_018880917.1"/>
</dbReference>
<dbReference type="KEGG" id="slb:AWJ20_388"/>
<dbReference type="FunFam" id="1.25.10.10:FF:000435">
    <property type="entry name" value="Ubiquitin ligase subunit"/>
    <property type="match status" value="1"/>
</dbReference>
<evidence type="ECO:0000313" key="6">
    <source>
        <dbReference type="Proteomes" id="UP000189580"/>
    </source>
</evidence>
<dbReference type="OrthoDB" id="26401at2759"/>
<evidence type="ECO:0000256" key="2">
    <source>
        <dbReference type="ARBA" id="ARBA00022618"/>
    </source>
</evidence>
<name>A0A167CVE3_9ASCO</name>
<keyword evidence="6" id="KW-1185">Reference proteome</keyword>
<evidence type="ECO:0000256" key="1">
    <source>
        <dbReference type="ARBA" id="ARBA00010547"/>
    </source>
</evidence>
<proteinExistence type="inferred from homology"/>